<keyword evidence="5 7" id="KW-1133">Transmembrane helix</keyword>
<keyword evidence="8" id="KW-0969">Cilium</keyword>
<evidence type="ECO:0000256" key="3">
    <source>
        <dbReference type="ARBA" id="ARBA00022475"/>
    </source>
</evidence>
<dbReference type="EMBL" id="FQUL01000023">
    <property type="protein sequence ID" value="SHE77649.1"/>
    <property type="molecule type" value="Genomic_DNA"/>
</dbReference>
<evidence type="ECO:0000256" key="4">
    <source>
        <dbReference type="ARBA" id="ARBA00022692"/>
    </source>
</evidence>
<name>A0A1M4W8W8_9ACTN</name>
<dbReference type="PANTHER" id="PTHR30065:SF1">
    <property type="entry name" value="SURFACE PRESENTATION OF ANTIGENS PROTEIN SPAR"/>
    <property type="match status" value="1"/>
</dbReference>
<protein>
    <submittedName>
        <fullName evidence="8">Flagellar biosynthetic protein FliR</fullName>
    </submittedName>
</protein>
<dbReference type="STRING" id="1121881.SAMN02745225_01590"/>
<evidence type="ECO:0000256" key="5">
    <source>
        <dbReference type="ARBA" id="ARBA00022989"/>
    </source>
</evidence>
<comment type="subcellular location">
    <subcellularLocation>
        <location evidence="1">Cell membrane</location>
        <topology evidence="1">Multi-pass membrane protein</topology>
    </subcellularLocation>
</comment>
<evidence type="ECO:0000313" key="8">
    <source>
        <dbReference type="EMBL" id="SHE77649.1"/>
    </source>
</evidence>
<keyword evidence="8" id="KW-0282">Flagellum</keyword>
<dbReference type="PANTHER" id="PTHR30065">
    <property type="entry name" value="FLAGELLAR BIOSYNTHETIC PROTEIN FLIR"/>
    <property type="match status" value="1"/>
</dbReference>
<keyword evidence="9" id="KW-1185">Reference proteome</keyword>
<dbReference type="GO" id="GO:0006605">
    <property type="term" value="P:protein targeting"/>
    <property type="evidence" value="ECO:0007669"/>
    <property type="project" value="InterPro"/>
</dbReference>
<feature type="transmembrane region" description="Helical" evidence="7">
    <location>
        <begin position="163"/>
        <end position="191"/>
    </location>
</feature>
<evidence type="ECO:0000256" key="7">
    <source>
        <dbReference type="SAM" id="Phobius"/>
    </source>
</evidence>
<feature type="transmembrane region" description="Helical" evidence="7">
    <location>
        <begin position="211"/>
        <end position="231"/>
    </location>
</feature>
<evidence type="ECO:0000313" key="9">
    <source>
        <dbReference type="Proteomes" id="UP000184295"/>
    </source>
</evidence>
<keyword evidence="4 7" id="KW-0812">Transmembrane</keyword>
<dbReference type="PRINTS" id="PR00953">
    <property type="entry name" value="TYPE3IMRPROT"/>
</dbReference>
<proteinExistence type="inferred from homology"/>
<keyword evidence="3" id="KW-1003">Cell membrane</keyword>
<evidence type="ECO:0000256" key="2">
    <source>
        <dbReference type="ARBA" id="ARBA00009772"/>
    </source>
</evidence>
<keyword evidence="8" id="KW-0966">Cell projection</keyword>
<gene>
    <name evidence="8" type="ORF">SAMN02745225_01590</name>
</gene>
<feature type="transmembrane region" description="Helical" evidence="7">
    <location>
        <begin position="34"/>
        <end position="56"/>
    </location>
</feature>
<organism evidence="8 9">
    <name type="scientific">Ferrithrix thermotolerans DSM 19514</name>
    <dbReference type="NCBI Taxonomy" id="1121881"/>
    <lineage>
        <taxon>Bacteria</taxon>
        <taxon>Bacillati</taxon>
        <taxon>Actinomycetota</taxon>
        <taxon>Acidimicrobiia</taxon>
        <taxon>Acidimicrobiales</taxon>
        <taxon>Acidimicrobiaceae</taxon>
        <taxon>Ferrithrix</taxon>
    </lineage>
</organism>
<sequence>MQISLQPALLTGFLLVMARTFGFVFVAQPFALAVIPRAVKVAFAVALAVAGAPHIAKVETLPSTTFTLLAQMLAQLVVGWIVGYVTNVFINLGSSAGSAVGLFGGFSPPPSLDPLSLNQSPVTGQLYGLLWMTMFFMSGADTVVVQGLLALDGTKVLANPEIGMVVIVESVSVLMGASIQIAAPILSVLFLSQVIVGILVKVSPQLNAYTFAFPLQILLSLGLMMLSLALLPEFLASALHYVISAEGDLLGVR</sequence>
<dbReference type="InterPro" id="IPR002010">
    <property type="entry name" value="T3SS_IM_R"/>
</dbReference>
<evidence type="ECO:0000256" key="6">
    <source>
        <dbReference type="ARBA" id="ARBA00023136"/>
    </source>
</evidence>
<accession>A0A1M4W8W8</accession>
<dbReference type="Proteomes" id="UP000184295">
    <property type="component" value="Unassembled WGS sequence"/>
</dbReference>
<dbReference type="AlphaFoldDB" id="A0A1M4W8W8"/>
<dbReference type="RefSeq" id="WP_072791058.1">
    <property type="nucleotide sequence ID" value="NZ_FQUL01000023.1"/>
</dbReference>
<feature type="transmembrane region" description="Helical" evidence="7">
    <location>
        <begin position="126"/>
        <end position="151"/>
    </location>
</feature>
<dbReference type="Pfam" id="PF01311">
    <property type="entry name" value="Bac_export_1"/>
    <property type="match status" value="1"/>
</dbReference>
<reference evidence="9" key="1">
    <citation type="submission" date="2016-11" db="EMBL/GenBank/DDBJ databases">
        <authorList>
            <person name="Varghese N."/>
            <person name="Submissions S."/>
        </authorList>
    </citation>
    <scope>NUCLEOTIDE SEQUENCE [LARGE SCALE GENOMIC DNA]</scope>
    <source>
        <strain evidence="9">DSM 19514</strain>
    </source>
</reference>
<comment type="similarity">
    <text evidence="2">Belongs to the FliR/MopE/SpaR family.</text>
</comment>
<evidence type="ECO:0000256" key="1">
    <source>
        <dbReference type="ARBA" id="ARBA00004651"/>
    </source>
</evidence>
<keyword evidence="6 7" id="KW-0472">Membrane</keyword>
<dbReference type="GO" id="GO:0005886">
    <property type="term" value="C:plasma membrane"/>
    <property type="evidence" value="ECO:0007669"/>
    <property type="project" value="UniProtKB-SubCell"/>
</dbReference>
<feature type="transmembrane region" description="Helical" evidence="7">
    <location>
        <begin position="77"/>
        <end position="106"/>
    </location>
</feature>